<gene>
    <name evidence="4" type="ORF">C0Q70_14452</name>
</gene>
<dbReference type="InterPro" id="IPR045078">
    <property type="entry name" value="TST/MPST-like"/>
</dbReference>
<dbReference type="OMA" id="ARLVWML"/>
<dbReference type="STRING" id="400727.A0A2T7P019"/>
<evidence type="ECO:0000313" key="5">
    <source>
        <dbReference type="Proteomes" id="UP000245119"/>
    </source>
</evidence>
<comment type="caution">
    <text evidence="4">The sequence shown here is derived from an EMBL/GenBank/DDBJ whole genome shotgun (WGS) entry which is preliminary data.</text>
</comment>
<dbReference type="AlphaFoldDB" id="A0A2T7P019"/>
<feature type="domain" description="Rhodanese" evidence="3">
    <location>
        <begin position="176"/>
        <end position="286"/>
    </location>
</feature>
<dbReference type="Gene3D" id="3.40.250.10">
    <property type="entry name" value="Rhodanese-like domain"/>
    <property type="match status" value="2"/>
</dbReference>
<dbReference type="Proteomes" id="UP000245119">
    <property type="component" value="Linkage Group LG8"/>
</dbReference>
<keyword evidence="5" id="KW-1185">Reference proteome</keyword>
<dbReference type="PROSITE" id="PS50206">
    <property type="entry name" value="RHODANESE_3"/>
    <property type="match status" value="2"/>
</dbReference>
<evidence type="ECO:0000313" key="4">
    <source>
        <dbReference type="EMBL" id="PVD26774.1"/>
    </source>
</evidence>
<dbReference type="GO" id="GO:0004792">
    <property type="term" value="F:thiosulfate-cyanide sulfurtransferase activity"/>
    <property type="evidence" value="ECO:0007669"/>
    <property type="project" value="TreeGrafter"/>
</dbReference>
<keyword evidence="1" id="KW-0808">Transferase</keyword>
<sequence length="289" mass="32237">MTIARLGTLVTTHWLRDQLLALTAGSKKRPLRVLDASASPDPQVDGYKEFYMESHIPEAVYFSLHGLCPASPTSLHKYPIPDSNRFQDYVEGLGICNNTHVVTYDRSNTAFALKTWWLFRLFGHEKVSVLDGGFRKWLLDGYDVTVEVPKVERSNFNPSFNAQLVRDFEAMAHNLKAKSWQVADAREPEEFFGTEASGTGGHIPGACNIPYSTLFEDKGTFKPPQELKKLFDAENIDLGKPLVATCQTAMTACGIAAAAHLLGKEMVPVYNGAFREWSQRAEPHQIVTD</sequence>
<evidence type="ECO:0000256" key="2">
    <source>
        <dbReference type="ARBA" id="ARBA00022737"/>
    </source>
</evidence>
<dbReference type="InterPro" id="IPR036873">
    <property type="entry name" value="Rhodanese-like_dom_sf"/>
</dbReference>
<accession>A0A2T7P019</accession>
<keyword evidence="2" id="KW-0677">Repeat</keyword>
<feature type="domain" description="Rhodanese" evidence="3">
    <location>
        <begin position="27"/>
        <end position="146"/>
    </location>
</feature>
<dbReference type="PANTHER" id="PTHR11364:SF27">
    <property type="entry name" value="SULFURTRANSFERASE"/>
    <property type="match status" value="1"/>
</dbReference>
<proteinExistence type="predicted"/>
<evidence type="ECO:0000259" key="3">
    <source>
        <dbReference type="PROSITE" id="PS50206"/>
    </source>
</evidence>
<name>A0A2T7P019_POMCA</name>
<dbReference type="Pfam" id="PF00581">
    <property type="entry name" value="Rhodanese"/>
    <property type="match status" value="2"/>
</dbReference>
<protein>
    <recommendedName>
        <fullName evidence="3">Rhodanese domain-containing protein</fullName>
    </recommendedName>
</protein>
<dbReference type="OrthoDB" id="270167at2759"/>
<dbReference type="InterPro" id="IPR001763">
    <property type="entry name" value="Rhodanese-like_dom"/>
</dbReference>
<dbReference type="GO" id="GO:0005739">
    <property type="term" value="C:mitochondrion"/>
    <property type="evidence" value="ECO:0007669"/>
    <property type="project" value="TreeGrafter"/>
</dbReference>
<dbReference type="CDD" id="cd01448">
    <property type="entry name" value="TST_Repeat_1"/>
    <property type="match status" value="1"/>
</dbReference>
<organism evidence="4 5">
    <name type="scientific">Pomacea canaliculata</name>
    <name type="common">Golden apple snail</name>
    <dbReference type="NCBI Taxonomy" id="400727"/>
    <lineage>
        <taxon>Eukaryota</taxon>
        <taxon>Metazoa</taxon>
        <taxon>Spiralia</taxon>
        <taxon>Lophotrochozoa</taxon>
        <taxon>Mollusca</taxon>
        <taxon>Gastropoda</taxon>
        <taxon>Caenogastropoda</taxon>
        <taxon>Architaenioglossa</taxon>
        <taxon>Ampullarioidea</taxon>
        <taxon>Ampullariidae</taxon>
        <taxon>Pomacea</taxon>
    </lineage>
</organism>
<evidence type="ECO:0000256" key="1">
    <source>
        <dbReference type="ARBA" id="ARBA00022679"/>
    </source>
</evidence>
<dbReference type="SMART" id="SM00450">
    <property type="entry name" value="RHOD"/>
    <property type="match status" value="2"/>
</dbReference>
<reference evidence="4 5" key="1">
    <citation type="submission" date="2018-04" db="EMBL/GenBank/DDBJ databases">
        <title>The genome of golden apple snail Pomacea canaliculata provides insight into stress tolerance and invasive adaptation.</title>
        <authorList>
            <person name="Liu C."/>
            <person name="Liu B."/>
            <person name="Ren Y."/>
            <person name="Zhang Y."/>
            <person name="Wang H."/>
            <person name="Li S."/>
            <person name="Jiang F."/>
            <person name="Yin L."/>
            <person name="Zhang G."/>
            <person name="Qian W."/>
            <person name="Fan W."/>
        </authorList>
    </citation>
    <scope>NUCLEOTIDE SEQUENCE [LARGE SCALE GENOMIC DNA]</scope>
    <source>
        <strain evidence="4">SZHN2017</strain>
        <tissue evidence="4">Muscle</tissue>
    </source>
</reference>
<dbReference type="EMBL" id="PZQS01000008">
    <property type="protein sequence ID" value="PVD26774.1"/>
    <property type="molecule type" value="Genomic_DNA"/>
</dbReference>
<dbReference type="SUPFAM" id="SSF52821">
    <property type="entry name" value="Rhodanese/Cell cycle control phosphatase"/>
    <property type="match status" value="2"/>
</dbReference>
<dbReference type="PANTHER" id="PTHR11364">
    <property type="entry name" value="THIOSULFATE SULFERTANSFERASE"/>
    <property type="match status" value="1"/>
</dbReference>
<dbReference type="CDD" id="cd01449">
    <property type="entry name" value="TST_Repeat_2"/>
    <property type="match status" value="1"/>
</dbReference>